<dbReference type="FunFam" id="1.10.10.790:FF:000002">
    <property type="entry name" value="Splicing factor 3A subunit 1"/>
    <property type="match status" value="1"/>
</dbReference>
<dbReference type="InterPro" id="IPR022030">
    <property type="entry name" value="SF3A1_dom"/>
</dbReference>
<proteinExistence type="predicted"/>
<dbReference type="PANTHER" id="PTHR15316:SF1">
    <property type="entry name" value="SPLICING FACTOR 3A SUBUNIT 1"/>
    <property type="match status" value="1"/>
</dbReference>
<keyword evidence="4" id="KW-0677">Repeat</keyword>
<dbReference type="InterPro" id="IPR035967">
    <property type="entry name" value="SWAP/Surp_sf"/>
</dbReference>
<sequence length="496" mass="55449">MAPAPLLERDDAPDNTDFKPPPGVILPPKEFRTLLEKTAGYIVRNGPAFEARIRDSAEGNPKLQFVLPDNPYHPFYLWRLEEIKDGRGTDVAAGREGDLATPKKNKGPAPPPDFHFSARMPNISSVDLEVIKLTALFVAKNGRSWMTTLSQRESRNPQFDFLRPQHSFHQFFSRLVDQYTEILNTQGQQQEAVVAELEKNVDNKYRVLESAKKRAEWLAYAQIDWHDFVVVETILFTEADDQTELPPPTSLNDIQSASLEQKAQMSLAPSGMRIEEAMPGQETYYQPPPSQMPPPSSYSPAPPAFSPAQQGGFVPPPRTAQEKEEDARIAERTAERQRAEQAQAAARGQGPMRIRNDYVPRAQARRQNAATALCPNCKQQIPFNELEQHMKIEMLDPRWREQSRIAAQRSSTTNLSTADVANNLKRLASQRSDVFDPVTGQAVSDEEAQRRKRIELGSYDGVNPSQIAAPGAPGSQSTDVQEQVSVRPDCASKHSC</sequence>
<feature type="region of interest" description="Disordered" evidence="7">
    <location>
        <begin position="90"/>
        <end position="110"/>
    </location>
</feature>
<gene>
    <name evidence="9" type="ORF">M436DRAFT_48161</name>
</gene>
<dbReference type="EMBL" id="KL584711">
    <property type="protein sequence ID" value="KEQ72513.1"/>
    <property type="molecule type" value="Genomic_DNA"/>
</dbReference>
<dbReference type="SUPFAM" id="SSF109905">
    <property type="entry name" value="Surp module (SWAP domain)"/>
    <property type="match status" value="2"/>
</dbReference>
<dbReference type="PANTHER" id="PTHR15316">
    <property type="entry name" value="SPLICEOSOME ASSOCIATED PROTEIN 114/SWAP SPLICING FACTOR-RELATED"/>
    <property type="match status" value="1"/>
</dbReference>
<dbReference type="HOGENOM" id="CLU_013259_3_1_1"/>
<dbReference type="GO" id="GO:0000381">
    <property type="term" value="P:regulation of alternative mRNA splicing, via spliceosome"/>
    <property type="evidence" value="ECO:0007669"/>
    <property type="project" value="TreeGrafter"/>
</dbReference>
<feature type="compositionally biased region" description="Pro residues" evidence="7">
    <location>
        <begin position="286"/>
        <end position="305"/>
    </location>
</feature>
<feature type="compositionally biased region" description="Polar residues" evidence="7">
    <location>
        <begin position="474"/>
        <end position="484"/>
    </location>
</feature>
<dbReference type="Gene3D" id="1.10.10.790">
    <property type="entry name" value="Surp module"/>
    <property type="match status" value="2"/>
</dbReference>
<evidence type="ECO:0000256" key="3">
    <source>
        <dbReference type="ARBA" id="ARBA00022728"/>
    </source>
</evidence>
<keyword evidence="2" id="KW-0507">mRNA processing</keyword>
<dbReference type="GO" id="GO:0005686">
    <property type="term" value="C:U2 snRNP"/>
    <property type="evidence" value="ECO:0007669"/>
    <property type="project" value="TreeGrafter"/>
</dbReference>
<dbReference type="Pfam" id="PF12230">
    <property type="entry name" value="PRP21_like_P"/>
    <property type="match status" value="1"/>
</dbReference>
<dbReference type="GO" id="GO:0071004">
    <property type="term" value="C:U2-type prespliceosome"/>
    <property type="evidence" value="ECO:0007669"/>
    <property type="project" value="TreeGrafter"/>
</dbReference>
<protein>
    <recommendedName>
        <fullName evidence="8">SURP motif domain-containing protein</fullName>
    </recommendedName>
</protein>
<feature type="domain" description="SURP motif" evidence="8">
    <location>
        <begin position="34"/>
        <end position="76"/>
    </location>
</feature>
<evidence type="ECO:0000259" key="8">
    <source>
        <dbReference type="PROSITE" id="PS50128"/>
    </source>
</evidence>
<evidence type="ECO:0000256" key="6">
    <source>
        <dbReference type="ARBA" id="ARBA00023242"/>
    </source>
</evidence>
<reference evidence="9 10" key="1">
    <citation type="journal article" date="2014" name="BMC Genomics">
        <title>Genome sequencing of four Aureobasidium pullulans varieties: biotechnological potential, stress tolerance, and description of new species.</title>
        <authorList>
            <person name="Gostin Ar C."/>
            <person name="Ohm R.A."/>
            <person name="Kogej T."/>
            <person name="Sonjak S."/>
            <person name="Turk M."/>
            <person name="Zajc J."/>
            <person name="Zalar P."/>
            <person name="Grube M."/>
            <person name="Sun H."/>
            <person name="Han J."/>
            <person name="Sharma A."/>
            <person name="Chiniquy J."/>
            <person name="Ngan C.Y."/>
            <person name="Lipzen A."/>
            <person name="Barry K."/>
            <person name="Grigoriev I.V."/>
            <person name="Gunde-Cimerman N."/>
        </authorList>
    </citation>
    <scope>NUCLEOTIDE SEQUENCE [LARGE SCALE GENOMIC DNA]</scope>
    <source>
        <strain evidence="9 10">CBS 147.97</strain>
    </source>
</reference>
<feature type="region of interest" description="Disordered" evidence="7">
    <location>
        <begin position="456"/>
        <end position="496"/>
    </location>
</feature>
<organism evidence="9 10">
    <name type="scientific">Aureobasidium namibiae CBS 147.97</name>
    <dbReference type="NCBI Taxonomy" id="1043004"/>
    <lineage>
        <taxon>Eukaryota</taxon>
        <taxon>Fungi</taxon>
        <taxon>Dikarya</taxon>
        <taxon>Ascomycota</taxon>
        <taxon>Pezizomycotina</taxon>
        <taxon>Dothideomycetes</taxon>
        <taxon>Dothideomycetidae</taxon>
        <taxon>Dothideales</taxon>
        <taxon>Saccotheciaceae</taxon>
        <taxon>Aureobasidium</taxon>
    </lineage>
</organism>
<keyword evidence="5" id="KW-0508">mRNA splicing</keyword>
<evidence type="ECO:0000256" key="2">
    <source>
        <dbReference type="ARBA" id="ARBA00022664"/>
    </source>
</evidence>
<evidence type="ECO:0000256" key="5">
    <source>
        <dbReference type="ARBA" id="ARBA00023187"/>
    </source>
</evidence>
<dbReference type="SMART" id="SM00648">
    <property type="entry name" value="SWAP"/>
    <property type="match status" value="2"/>
</dbReference>
<dbReference type="GO" id="GO:0003723">
    <property type="term" value="F:RNA binding"/>
    <property type="evidence" value="ECO:0007669"/>
    <property type="project" value="InterPro"/>
</dbReference>
<accession>A0A074WHK1</accession>
<dbReference type="GO" id="GO:0045292">
    <property type="term" value="P:mRNA cis splicing, via spliceosome"/>
    <property type="evidence" value="ECO:0007669"/>
    <property type="project" value="InterPro"/>
</dbReference>
<evidence type="ECO:0000313" key="9">
    <source>
        <dbReference type="EMBL" id="KEQ72513.1"/>
    </source>
</evidence>
<evidence type="ECO:0000256" key="7">
    <source>
        <dbReference type="SAM" id="MobiDB-lite"/>
    </source>
</evidence>
<keyword evidence="6" id="KW-0539">Nucleus</keyword>
<evidence type="ECO:0000313" key="10">
    <source>
        <dbReference type="Proteomes" id="UP000027730"/>
    </source>
</evidence>
<dbReference type="AlphaFoldDB" id="A0A074WHK1"/>
<dbReference type="Proteomes" id="UP000027730">
    <property type="component" value="Unassembled WGS sequence"/>
</dbReference>
<dbReference type="OrthoDB" id="447637at2759"/>
<evidence type="ECO:0000256" key="4">
    <source>
        <dbReference type="ARBA" id="ARBA00022737"/>
    </source>
</evidence>
<comment type="subcellular location">
    <subcellularLocation>
        <location evidence="1">Nucleus</location>
    </subcellularLocation>
</comment>
<feature type="compositionally biased region" description="Basic and acidic residues" evidence="7">
    <location>
        <begin position="320"/>
        <end position="339"/>
    </location>
</feature>
<dbReference type="Pfam" id="PF01805">
    <property type="entry name" value="Surp"/>
    <property type="match status" value="2"/>
</dbReference>
<feature type="region of interest" description="Disordered" evidence="7">
    <location>
        <begin position="1"/>
        <end position="23"/>
    </location>
</feature>
<dbReference type="FunFam" id="1.10.10.790:FF:000001">
    <property type="entry name" value="Splicing factor 3a, subunit 1"/>
    <property type="match status" value="1"/>
</dbReference>
<evidence type="ECO:0000256" key="1">
    <source>
        <dbReference type="ARBA" id="ARBA00004123"/>
    </source>
</evidence>
<keyword evidence="3" id="KW-0747">Spliceosome</keyword>
<dbReference type="InterPro" id="IPR045146">
    <property type="entry name" value="SF3A1"/>
</dbReference>
<feature type="region of interest" description="Disordered" evidence="7">
    <location>
        <begin position="281"/>
        <end position="355"/>
    </location>
</feature>
<dbReference type="RefSeq" id="XP_013426542.1">
    <property type="nucleotide sequence ID" value="XM_013571088.1"/>
</dbReference>
<dbReference type="STRING" id="1043004.A0A074WHK1"/>
<dbReference type="InterPro" id="IPR000061">
    <property type="entry name" value="Surp"/>
</dbReference>
<feature type="domain" description="SURP motif" evidence="8">
    <location>
        <begin position="130"/>
        <end position="172"/>
    </location>
</feature>
<dbReference type="PROSITE" id="PS50128">
    <property type="entry name" value="SURP"/>
    <property type="match status" value="2"/>
</dbReference>
<dbReference type="GO" id="GO:0071013">
    <property type="term" value="C:catalytic step 2 spliceosome"/>
    <property type="evidence" value="ECO:0007669"/>
    <property type="project" value="TreeGrafter"/>
</dbReference>
<dbReference type="GeneID" id="25410831"/>
<name>A0A074WHK1_9PEZI</name>
<keyword evidence="10" id="KW-1185">Reference proteome</keyword>